<gene>
    <name evidence="1" type="primary">Cnig_chr_III.g11569</name>
    <name evidence="1" type="ORF">B9Z55_011569</name>
</gene>
<protein>
    <submittedName>
        <fullName evidence="1">Uncharacterized protein</fullName>
    </submittedName>
</protein>
<evidence type="ECO:0000313" key="1">
    <source>
        <dbReference type="EMBL" id="PIC40109.1"/>
    </source>
</evidence>
<proteinExistence type="predicted"/>
<dbReference type="OrthoDB" id="5901285at2759"/>
<accession>A0A2G5UKR6</accession>
<keyword evidence="2" id="KW-1185">Reference proteome</keyword>
<sequence length="136" mass="16218">MIARLQEHDESCRRVVDKLFLPDIVKLTSETNTRYNKMSKDQQLANYKKIENIMQFLLRPAKNYETMPYEELIKRYNYRRADDDFVEFHAARRRAEKAAAKKRVDWTLFQDMGNRVKTAVNGLFDAVKKRIGKKNI</sequence>
<reference evidence="2" key="1">
    <citation type="submission" date="2017-10" db="EMBL/GenBank/DDBJ databases">
        <title>Rapid genome shrinkage in a self-fertile nematode reveals novel sperm competition proteins.</title>
        <authorList>
            <person name="Yin D."/>
            <person name="Schwarz E.M."/>
            <person name="Thomas C.G."/>
            <person name="Felde R.L."/>
            <person name="Korf I.F."/>
            <person name="Cutter A.D."/>
            <person name="Schartner C.M."/>
            <person name="Ralston E.J."/>
            <person name="Meyer B.J."/>
            <person name="Haag E.S."/>
        </authorList>
    </citation>
    <scope>NUCLEOTIDE SEQUENCE [LARGE SCALE GENOMIC DNA]</scope>
    <source>
        <strain evidence="2">JU1422</strain>
    </source>
</reference>
<organism evidence="1 2">
    <name type="scientific">Caenorhabditis nigoni</name>
    <dbReference type="NCBI Taxonomy" id="1611254"/>
    <lineage>
        <taxon>Eukaryota</taxon>
        <taxon>Metazoa</taxon>
        <taxon>Ecdysozoa</taxon>
        <taxon>Nematoda</taxon>
        <taxon>Chromadorea</taxon>
        <taxon>Rhabditida</taxon>
        <taxon>Rhabditina</taxon>
        <taxon>Rhabditomorpha</taxon>
        <taxon>Rhabditoidea</taxon>
        <taxon>Rhabditidae</taxon>
        <taxon>Peloderinae</taxon>
        <taxon>Caenorhabditis</taxon>
    </lineage>
</organism>
<dbReference type="AlphaFoldDB" id="A0A2G5UKR6"/>
<name>A0A2G5UKR6_9PELO</name>
<dbReference type="EMBL" id="PDUG01000003">
    <property type="protein sequence ID" value="PIC40109.1"/>
    <property type="molecule type" value="Genomic_DNA"/>
</dbReference>
<evidence type="ECO:0000313" key="2">
    <source>
        <dbReference type="Proteomes" id="UP000230233"/>
    </source>
</evidence>
<comment type="caution">
    <text evidence="1">The sequence shown here is derived from an EMBL/GenBank/DDBJ whole genome shotgun (WGS) entry which is preliminary data.</text>
</comment>
<dbReference type="Proteomes" id="UP000230233">
    <property type="component" value="Chromosome III"/>
</dbReference>